<dbReference type="Proteomes" id="UP000030949">
    <property type="component" value="Unassembled WGS sequence"/>
</dbReference>
<dbReference type="RefSeq" id="WP_039593425.1">
    <property type="nucleotide sequence ID" value="NZ_JQGJ02000015.1"/>
</dbReference>
<dbReference type="OrthoDB" id="7026547at2"/>
<evidence type="ECO:0000313" key="2">
    <source>
        <dbReference type="EMBL" id="KHK62554.1"/>
    </source>
</evidence>
<sequence length="77" mass="8358">MSLNSQYVLAGLGILLLHVCVRRYVLRVRLGIALVCLGFLVIFVLPPFIGSIDVGLFAIAAIAAGSGMFSSRRMYEK</sequence>
<name>A0A0B1YUR1_9PSED</name>
<keyword evidence="1" id="KW-0472">Membrane</keyword>
<proteinExistence type="predicted"/>
<dbReference type="AlphaFoldDB" id="A0A0B1YUR1"/>
<feature type="transmembrane region" description="Helical" evidence="1">
    <location>
        <begin position="55"/>
        <end position="71"/>
    </location>
</feature>
<reference evidence="3" key="1">
    <citation type="submission" date="2015-03" db="EMBL/GenBank/DDBJ databases">
        <title>Pseudomonas frederiksbergensis hydrocarbon degrader.</title>
        <authorList>
            <person name="Brown L.M."/>
            <person name="Ruiz O.N."/>
            <person name="Mueller S."/>
            <person name="Gunasekera T.S."/>
        </authorList>
    </citation>
    <scope>NUCLEOTIDE SEQUENCE [LARGE SCALE GENOMIC DNA]</scope>
    <source>
        <strain evidence="3">SI8</strain>
    </source>
</reference>
<accession>A0A0B1YUR1</accession>
<gene>
    <name evidence="2" type="ORF">JZ00_22565</name>
</gene>
<comment type="caution">
    <text evidence="2">The sequence shown here is derived from an EMBL/GenBank/DDBJ whole genome shotgun (WGS) entry which is preliminary data.</text>
</comment>
<feature type="transmembrane region" description="Helical" evidence="1">
    <location>
        <begin position="6"/>
        <end position="25"/>
    </location>
</feature>
<organism evidence="2 3">
    <name type="scientific">Pseudomonas frederiksbergensis</name>
    <dbReference type="NCBI Taxonomy" id="104087"/>
    <lineage>
        <taxon>Bacteria</taxon>
        <taxon>Pseudomonadati</taxon>
        <taxon>Pseudomonadota</taxon>
        <taxon>Gammaproteobacteria</taxon>
        <taxon>Pseudomonadales</taxon>
        <taxon>Pseudomonadaceae</taxon>
        <taxon>Pseudomonas</taxon>
    </lineage>
</organism>
<evidence type="ECO:0000256" key="1">
    <source>
        <dbReference type="SAM" id="Phobius"/>
    </source>
</evidence>
<evidence type="ECO:0000313" key="3">
    <source>
        <dbReference type="Proteomes" id="UP000030949"/>
    </source>
</evidence>
<feature type="transmembrane region" description="Helical" evidence="1">
    <location>
        <begin position="32"/>
        <end position="49"/>
    </location>
</feature>
<keyword evidence="1" id="KW-0812">Transmembrane</keyword>
<dbReference type="EMBL" id="JQGJ01000017">
    <property type="protein sequence ID" value="KHK62554.1"/>
    <property type="molecule type" value="Genomic_DNA"/>
</dbReference>
<keyword evidence="1" id="KW-1133">Transmembrane helix</keyword>
<protein>
    <submittedName>
        <fullName evidence="2">Uncharacterized protein</fullName>
    </submittedName>
</protein>